<dbReference type="AlphaFoldDB" id="A0A4Y9Y819"/>
<dbReference type="OrthoDB" id="3195714at2759"/>
<gene>
    <name evidence="2" type="ORF">EVG20_g8058</name>
</gene>
<keyword evidence="3" id="KW-1185">Reference proteome</keyword>
<proteinExistence type="predicted"/>
<evidence type="ECO:0000313" key="3">
    <source>
        <dbReference type="Proteomes" id="UP000298327"/>
    </source>
</evidence>
<protein>
    <submittedName>
        <fullName evidence="2">Uncharacterized protein</fullName>
    </submittedName>
</protein>
<dbReference type="EMBL" id="SEOQ01000666">
    <property type="protein sequence ID" value="TFY58676.1"/>
    <property type="molecule type" value="Genomic_DNA"/>
</dbReference>
<feature type="coiled-coil region" evidence="1">
    <location>
        <begin position="153"/>
        <end position="180"/>
    </location>
</feature>
<keyword evidence="1" id="KW-0175">Coiled coil</keyword>
<comment type="caution">
    <text evidence="2">The sequence shown here is derived from an EMBL/GenBank/DDBJ whole genome shotgun (WGS) entry which is preliminary data.</text>
</comment>
<sequence>MSAVRSISHPRLDSIIASVLTKDDKHARSKEELHQNGGVLDTRLHQWDWELDYLHGRIFEWRANGSPDEDAYASFRSYLLTKISEHIVYELQMLNVIIAASQRAMCSADVPRQYAGHVRLFIERIAPGEITRRMYLEEWKGYTAAQTRGKHSAAQMHAMLESTRKELQNLRARSQEFRRIGRDLEQLVKGLQQMAEDGVELASAVTPAERTRRFGGSGLKAPVKRLAFKKPEVPSISQTRTRLPPLPQH</sequence>
<organism evidence="2 3">
    <name type="scientific">Dentipellis fragilis</name>
    <dbReference type="NCBI Taxonomy" id="205917"/>
    <lineage>
        <taxon>Eukaryota</taxon>
        <taxon>Fungi</taxon>
        <taxon>Dikarya</taxon>
        <taxon>Basidiomycota</taxon>
        <taxon>Agaricomycotina</taxon>
        <taxon>Agaricomycetes</taxon>
        <taxon>Russulales</taxon>
        <taxon>Hericiaceae</taxon>
        <taxon>Dentipellis</taxon>
    </lineage>
</organism>
<name>A0A4Y9Y819_9AGAM</name>
<reference evidence="2 3" key="1">
    <citation type="submission" date="2019-02" db="EMBL/GenBank/DDBJ databases">
        <title>Genome sequencing of the rare red list fungi Dentipellis fragilis.</title>
        <authorList>
            <person name="Buettner E."/>
            <person name="Kellner H."/>
        </authorList>
    </citation>
    <scope>NUCLEOTIDE SEQUENCE [LARGE SCALE GENOMIC DNA]</scope>
    <source>
        <strain evidence="2 3">DSM 105465</strain>
    </source>
</reference>
<accession>A0A4Y9Y819</accession>
<evidence type="ECO:0000313" key="2">
    <source>
        <dbReference type="EMBL" id="TFY58676.1"/>
    </source>
</evidence>
<evidence type="ECO:0000256" key="1">
    <source>
        <dbReference type="SAM" id="Coils"/>
    </source>
</evidence>
<dbReference type="Proteomes" id="UP000298327">
    <property type="component" value="Unassembled WGS sequence"/>
</dbReference>